<evidence type="ECO:0000313" key="1">
    <source>
        <dbReference type="EMBL" id="AMQ66180.1"/>
    </source>
</evidence>
<evidence type="ECO:0000313" key="2">
    <source>
        <dbReference type="Proteomes" id="UP000222625"/>
    </source>
</evidence>
<gene>
    <name evidence="1" type="ORF">phiNFS_42</name>
</gene>
<organism evidence="1 2">
    <name type="scientific">Pseudomonas phage phiNFS</name>
    <dbReference type="NCBI Taxonomy" id="1815956"/>
    <lineage>
        <taxon>Viruses</taxon>
        <taxon>Duplodnaviria</taxon>
        <taxon>Heunggongvirae</taxon>
        <taxon>Uroviricota</taxon>
        <taxon>Caudoviricetes</taxon>
        <taxon>Autographivirales</taxon>
        <taxon>Autoscriptoviridae</taxon>
        <taxon>Krylovirinae</taxon>
        <taxon>Phikmvvirus</taxon>
        <taxon>Phikmvvirus NFS</taxon>
    </lineage>
</organism>
<proteinExistence type="predicted"/>
<sequence length="196" mass="22448">MIQFKFGDYRTRVPFQGARDRRDINDRSDYVDGGVAIQDPSQGLLYQEWHAELLEDGIYLTPEKERVTTRIGPGINEGVASMAVTFDQNMNYVLVYTKQGEGFIDFFDSATEERNVMNLGPVDYIKTDLDDRRPEGSAWAQVLVCYTRQGNFYVRASSTRFTEEELIVGTGKVTRPIVKCGMAANWRFQVLFRGRM</sequence>
<reference evidence="1 2" key="1">
    <citation type="submission" date="2016-02" db="EMBL/GenBank/DDBJ databases">
        <title>Characterization of phiNFS: A phiKMVlikevirus infecting Pseudomonas aeruginosa.</title>
        <authorList>
            <person name="Magill D.J."/>
            <person name="Krylov V.N."/>
            <person name="Pleteneva E.A."/>
            <person name="Shaburova O.V."/>
            <person name="Bourkaltseva M.V."/>
            <person name="Krylov S.V."/>
            <person name="McGrath J.W."/>
            <person name="Quinn J.P."/>
            <person name="Kulakov L.A."/>
        </authorList>
    </citation>
    <scope>NUCLEOTIDE SEQUENCE [LARGE SCALE GENOMIC DNA]</scope>
</reference>
<dbReference type="EMBL" id="KU743887">
    <property type="protein sequence ID" value="AMQ66180.1"/>
    <property type="molecule type" value="Genomic_DNA"/>
</dbReference>
<name>A0A142F0E3_9CAUD</name>
<protein>
    <recommendedName>
        <fullName evidence="3">Tail fiber protein</fullName>
    </recommendedName>
</protein>
<evidence type="ECO:0008006" key="3">
    <source>
        <dbReference type="Google" id="ProtNLM"/>
    </source>
</evidence>
<dbReference type="Proteomes" id="UP000222625">
    <property type="component" value="Segment"/>
</dbReference>
<accession>A0A142F0E3</accession>